<sequence length="149" mass="15953" precursor="true">MHDFLKKSLLVGLFAIVTPASAQSVAVIKTMSGDVTVLRNGDIVKASLGDELFLYDQLSTSANSTVGLLFHDDTRIGAGPDSRFSIDAYQYDSDSHAGKADLGIQKGTMALVGGKLAMQDPQAVRIKTPTDILTVPCEQLSVNVDELRR</sequence>
<accession>I1YJT2</accession>
<keyword evidence="1" id="KW-0732">Signal</keyword>
<proteinExistence type="predicted"/>
<dbReference type="PANTHER" id="PTHR38731">
    <property type="entry name" value="LIPL45-RELATED LIPOPROTEIN-RELATED"/>
    <property type="match status" value="1"/>
</dbReference>
<dbReference type="KEGG" id="mec:Q7C_2036"/>
<dbReference type="HOGENOM" id="CLU_122741_1_0_6"/>
<name>I1YJT2_METFJ</name>
<dbReference type="EMBL" id="CP003380">
    <property type="protein sequence ID" value="AFJ03175.1"/>
    <property type="molecule type" value="Genomic_DNA"/>
</dbReference>
<dbReference type="PANTHER" id="PTHR38731:SF1">
    <property type="entry name" value="FECR PROTEIN DOMAIN-CONTAINING PROTEIN"/>
    <property type="match status" value="1"/>
</dbReference>
<organism evidence="2 3">
    <name type="scientific">Methylophaga frappieri (strain ATCC BAA-2434 / DSM 25690 / JAM7)</name>
    <dbReference type="NCBI Taxonomy" id="754477"/>
    <lineage>
        <taxon>Bacteria</taxon>
        <taxon>Pseudomonadati</taxon>
        <taxon>Pseudomonadota</taxon>
        <taxon>Gammaproteobacteria</taxon>
        <taxon>Thiotrichales</taxon>
        <taxon>Piscirickettsiaceae</taxon>
        <taxon>Methylophaga</taxon>
    </lineage>
</organism>
<feature type="signal peptide" evidence="1">
    <location>
        <begin position="1"/>
        <end position="22"/>
    </location>
</feature>
<feature type="chain" id="PRO_5003654215" evidence="1">
    <location>
        <begin position="23"/>
        <end position="149"/>
    </location>
</feature>
<dbReference type="eggNOG" id="COG4254">
    <property type="taxonomic scope" value="Bacteria"/>
</dbReference>
<keyword evidence="3" id="KW-1185">Reference proteome</keyword>
<dbReference type="RefSeq" id="WP_014704594.1">
    <property type="nucleotide sequence ID" value="NC_017856.1"/>
</dbReference>
<gene>
    <name evidence="2" type="ordered locus">Q7C_2036</name>
</gene>
<dbReference type="Proteomes" id="UP000009145">
    <property type="component" value="Chromosome"/>
</dbReference>
<evidence type="ECO:0000313" key="2">
    <source>
        <dbReference type="EMBL" id="AFJ03175.1"/>
    </source>
</evidence>
<evidence type="ECO:0000256" key="1">
    <source>
        <dbReference type="SAM" id="SignalP"/>
    </source>
</evidence>
<protein>
    <submittedName>
        <fullName evidence="2">Conserved hypothetical secreted protein</fullName>
    </submittedName>
</protein>
<dbReference type="PATRIC" id="fig|754477.3.peg.2004"/>
<reference evidence="2 3" key="1">
    <citation type="journal article" date="2012" name="J. Bacteriol.">
        <title>Complete genome sequences of Methylophaga sp. strain JAM1 and Methylophaga sp. strain JAM7.</title>
        <authorList>
            <person name="Villeneuve C."/>
            <person name="Martineau C."/>
            <person name="Mauffrey F."/>
            <person name="Villemur R."/>
        </authorList>
    </citation>
    <scope>NUCLEOTIDE SEQUENCE [LARGE SCALE GENOMIC DNA]</scope>
    <source>
        <strain evidence="2 3">JAM7</strain>
    </source>
</reference>
<dbReference type="STRING" id="754477.Q7C_2036"/>
<evidence type="ECO:0000313" key="3">
    <source>
        <dbReference type="Proteomes" id="UP000009145"/>
    </source>
</evidence>
<dbReference type="AlphaFoldDB" id="I1YJT2"/>